<dbReference type="Proteomes" id="UP000256601">
    <property type="component" value="Unassembled WGS sequence"/>
</dbReference>
<name>A0A371C5N0_YARLL</name>
<protein>
    <submittedName>
        <fullName evidence="1">Uncharacterized protein</fullName>
    </submittedName>
</protein>
<dbReference type="VEuPathDB" id="FungiDB:YALI1_C18757g"/>
<evidence type="ECO:0000313" key="2">
    <source>
        <dbReference type="Proteomes" id="UP000256601"/>
    </source>
</evidence>
<accession>A0A371C5N0</accession>
<organism evidence="1 2">
    <name type="scientific">Yarrowia lipolytica</name>
    <name type="common">Candida lipolytica</name>
    <dbReference type="NCBI Taxonomy" id="4952"/>
    <lineage>
        <taxon>Eukaryota</taxon>
        <taxon>Fungi</taxon>
        <taxon>Dikarya</taxon>
        <taxon>Ascomycota</taxon>
        <taxon>Saccharomycotina</taxon>
        <taxon>Dipodascomycetes</taxon>
        <taxon>Dipodascales</taxon>
        <taxon>Dipodascales incertae sedis</taxon>
        <taxon>Yarrowia</taxon>
    </lineage>
</organism>
<sequence length="105" mass="11693">MSLAKKRFVIAPKYDQKRFVTAPKYDQKQVPDCSHAPNDLSVEGVCVILDTLGYNVLANSLGDSFYLYELILFSGASCVQTVTTTPREFAARAINETDQRGRLDT</sequence>
<reference evidence="1 2" key="1">
    <citation type="submission" date="2018-07" db="EMBL/GenBank/DDBJ databases">
        <title>Draft Genome Assemblies for Five Robust Yarrowia lipolytica Strains Exhibiting High Lipid Production and Pentose Sugar Utilization and Sugar Alcohol Secretion from Undetoxified Lignocellulosic Biomass Hydrolysates.</title>
        <authorList>
            <consortium name="DOE Joint Genome Institute"/>
            <person name="Walker C."/>
            <person name="Ryu S."/>
            <person name="Na H."/>
            <person name="Zane M."/>
            <person name="LaButti K."/>
            <person name="Lipzen A."/>
            <person name="Haridas S."/>
            <person name="Barry K."/>
            <person name="Grigoriev I.V."/>
            <person name="Quarterman J."/>
            <person name="Slininger P."/>
            <person name="Dien B."/>
            <person name="Trinh C.T."/>
        </authorList>
    </citation>
    <scope>NUCLEOTIDE SEQUENCE [LARGE SCALE GENOMIC DNA]</scope>
    <source>
        <strain evidence="1 2">YB392</strain>
    </source>
</reference>
<dbReference type="EMBL" id="KZ857336">
    <property type="protein sequence ID" value="RDW25611.1"/>
    <property type="molecule type" value="Genomic_DNA"/>
</dbReference>
<gene>
    <name evidence="1" type="ORF">B0I71DRAFT_140873</name>
</gene>
<evidence type="ECO:0000313" key="1">
    <source>
        <dbReference type="EMBL" id="RDW25611.1"/>
    </source>
</evidence>
<dbReference type="AlphaFoldDB" id="A0A371C5N0"/>
<proteinExistence type="predicted"/>